<evidence type="ECO:0000313" key="4">
    <source>
        <dbReference type="Proteomes" id="UP001147695"/>
    </source>
</evidence>
<accession>A0A9W9QAL0</accession>
<reference evidence="3" key="1">
    <citation type="submission" date="2022-12" db="EMBL/GenBank/DDBJ databases">
        <authorList>
            <person name="Petersen C."/>
        </authorList>
    </citation>
    <scope>NUCLEOTIDE SEQUENCE</scope>
    <source>
        <strain evidence="3">IBT 35673</strain>
    </source>
</reference>
<dbReference type="Proteomes" id="UP001147695">
    <property type="component" value="Unassembled WGS sequence"/>
</dbReference>
<keyword evidence="1" id="KW-0663">Pyridoxal phosphate</keyword>
<comment type="caution">
    <text evidence="3">The sequence shown here is derived from an EMBL/GenBank/DDBJ whole genome shotgun (WGS) entry which is preliminary data.</text>
</comment>
<evidence type="ECO:0000259" key="2">
    <source>
        <dbReference type="Pfam" id="PF00266"/>
    </source>
</evidence>
<keyword evidence="3" id="KW-0808">Transferase</keyword>
<dbReference type="Gene3D" id="3.40.640.10">
    <property type="entry name" value="Type I PLP-dependent aspartate aminotransferase-like (Major domain)"/>
    <property type="match status" value="1"/>
</dbReference>
<reference evidence="3" key="2">
    <citation type="journal article" date="2023" name="IMA Fungus">
        <title>Comparative genomic study of the Penicillium genus elucidates a diverse pangenome and 15 lateral gene transfer events.</title>
        <authorList>
            <person name="Petersen C."/>
            <person name="Sorensen T."/>
            <person name="Nielsen M.R."/>
            <person name="Sondergaard T.E."/>
            <person name="Sorensen J.L."/>
            <person name="Fitzpatrick D.A."/>
            <person name="Frisvad J.C."/>
            <person name="Nielsen K.L."/>
        </authorList>
    </citation>
    <scope>NUCLEOTIDE SEQUENCE</scope>
    <source>
        <strain evidence="3">IBT 35673</strain>
    </source>
</reference>
<dbReference type="GO" id="GO:0016740">
    <property type="term" value="F:transferase activity"/>
    <property type="evidence" value="ECO:0007669"/>
    <property type="project" value="UniProtKB-KW"/>
</dbReference>
<evidence type="ECO:0000313" key="3">
    <source>
        <dbReference type="EMBL" id="KAJ5330206.1"/>
    </source>
</evidence>
<gene>
    <name evidence="3" type="ORF">N7452_010596</name>
</gene>
<feature type="domain" description="Aminotransferase class V" evidence="2">
    <location>
        <begin position="51"/>
        <end position="272"/>
    </location>
</feature>
<organism evidence="3 4">
    <name type="scientific">Penicillium brevicompactum</name>
    <dbReference type="NCBI Taxonomy" id="5074"/>
    <lineage>
        <taxon>Eukaryota</taxon>
        <taxon>Fungi</taxon>
        <taxon>Dikarya</taxon>
        <taxon>Ascomycota</taxon>
        <taxon>Pezizomycotina</taxon>
        <taxon>Eurotiomycetes</taxon>
        <taxon>Eurotiomycetidae</taxon>
        <taxon>Eurotiales</taxon>
        <taxon>Aspergillaceae</taxon>
        <taxon>Penicillium</taxon>
    </lineage>
</organism>
<dbReference type="Pfam" id="PF00266">
    <property type="entry name" value="Aminotran_5"/>
    <property type="match status" value="1"/>
</dbReference>
<protein>
    <submittedName>
        <fullName evidence="3">Pyridoxal phosphate-dependent transferase major region subdomain 1</fullName>
    </submittedName>
</protein>
<proteinExistence type="predicted"/>
<dbReference type="PANTHER" id="PTHR43092">
    <property type="entry name" value="L-CYSTEINE DESULFHYDRASE"/>
    <property type="match status" value="1"/>
</dbReference>
<sequence length="438" mass="49284">MVSDSRCEPFYLLTLSGSFGASPTAIRNKETQIRHECETNPCPFIKYRFPRLLNESRVAMCEFLGVPESTIVFVPNATTGINTVLRNIVWNTDGRDEILQFDVIYGACGKTTSYVCEANANIVRTRQIPLEYPMNDSGVVRAFRKAIDVSRGEGYRPRIAIFDTISSNPALRFPFEKLTAVCHAEGVLSLIDAAHGIGQIELDLPSLNPDFLVSNCHKWLFTPRGCAVFYVPVRNQWMIRSTLPTSHGYVAGSLNRDQWPLKNPTDLANGTTAFVSNFEFVGTTDNFSFLTVRTAIEWRQSVCGGEKAIQEYCRRLCREGGQHVAEILGTRTLETMEGAFAKTYMVNILLPLDIPTEGCGSQVTDEDGLDVTVSEWMQQSMINHYRTFMPVFPFQGAWWVRLSAQIYLEQSDFEWAAQTLKKLCERLREVNSGVKCGK</sequence>
<dbReference type="InterPro" id="IPR000192">
    <property type="entry name" value="Aminotrans_V_dom"/>
</dbReference>
<dbReference type="InterPro" id="IPR015421">
    <property type="entry name" value="PyrdxlP-dep_Trfase_major"/>
</dbReference>
<name>A0A9W9QAL0_PENBR</name>
<evidence type="ECO:0000256" key="1">
    <source>
        <dbReference type="ARBA" id="ARBA00022898"/>
    </source>
</evidence>
<dbReference type="AlphaFoldDB" id="A0A9W9QAL0"/>
<dbReference type="EMBL" id="JAPZBQ010000005">
    <property type="protein sequence ID" value="KAJ5330206.1"/>
    <property type="molecule type" value="Genomic_DNA"/>
</dbReference>
<dbReference type="PANTHER" id="PTHR43092:SF2">
    <property type="entry name" value="HERCYNYLCYSTEINE SULFOXIDE LYASE"/>
    <property type="match status" value="1"/>
</dbReference>
<dbReference type="InterPro" id="IPR015424">
    <property type="entry name" value="PyrdxlP-dep_Trfase"/>
</dbReference>
<dbReference type="SUPFAM" id="SSF53383">
    <property type="entry name" value="PLP-dependent transferases"/>
    <property type="match status" value="1"/>
</dbReference>